<dbReference type="EMBL" id="KE375079">
    <property type="protein sequence ID" value="EPQ64192.1"/>
    <property type="molecule type" value="Genomic_DNA"/>
</dbReference>
<evidence type="ECO:0000313" key="2">
    <source>
        <dbReference type="EMBL" id="EPQ64192.1"/>
    </source>
</evidence>
<dbReference type="GO" id="GO:0003676">
    <property type="term" value="F:nucleic acid binding"/>
    <property type="evidence" value="ECO:0007669"/>
    <property type="project" value="InterPro"/>
</dbReference>
<sequence>MENFSAQLAAVDITTVPPNIQVHYLPKSSTSVYQPLDQGIIQNYKQYYRKQ</sequence>
<accession>A0A656KI25</accession>
<protein>
    <recommendedName>
        <fullName evidence="1">DDE-1 domain-containing protein</fullName>
    </recommendedName>
</protein>
<gene>
    <name evidence="2" type="ORF">BGT96224_1755B</name>
</gene>
<evidence type="ECO:0000259" key="1">
    <source>
        <dbReference type="Pfam" id="PF03184"/>
    </source>
</evidence>
<feature type="domain" description="DDE-1" evidence="1">
    <location>
        <begin position="14"/>
        <end position="51"/>
    </location>
</feature>
<dbReference type="InterPro" id="IPR004875">
    <property type="entry name" value="DDE_SF_endonuclease_dom"/>
</dbReference>
<dbReference type="Proteomes" id="UP000053110">
    <property type="component" value="Unassembled WGS sequence"/>
</dbReference>
<dbReference type="AlphaFoldDB" id="A0A656KI25"/>
<dbReference type="OrthoDB" id="3853970at2759"/>
<proteinExistence type="predicted"/>
<organism evidence="2 3">
    <name type="scientific">Blumeria graminis f. sp. tritici 96224</name>
    <dbReference type="NCBI Taxonomy" id="1268274"/>
    <lineage>
        <taxon>Eukaryota</taxon>
        <taxon>Fungi</taxon>
        <taxon>Dikarya</taxon>
        <taxon>Ascomycota</taxon>
        <taxon>Pezizomycotina</taxon>
        <taxon>Leotiomycetes</taxon>
        <taxon>Erysiphales</taxon>
        <taxon>Erysiphaceae</taxon>
        <taxon>Blumeria</taxon>
    </lineage>
</organism>
<dbReference type="Pfam" id="PF03184">
    <property type="entry name" value="DDE_1"/>
    <property type="match status" value="1"/>
</dbReference>
<name>A0A656KI25_BLUGR</name>
<evidence type="ECO:0000313" key="3">
    <source>
        <dbReference type="Proteomes" id="UP000053110"/>
    </source>
</evidence>
<reference evidence="3" key="1">
    <citation type="journal article" date="2013" name="Nat. Genet.">
        <title>The wheat powdery mildew genome shows the unique evolution of an obligate biotroph.</title>
        <authorList>
            <person name="Wicker T."/>
            <person name="Oberhaensli S."/>
            <person name="Parlange F."/>
            <person name="Buchmann J.P."/>
            <person name="Shatalina M."/>
            <person name="Roffler S."/>
            <person name="Ben-David R."/>
            <person name="Dolezel J."/>
            <person name="Simkova H."/>
            <person name="Schulze-Lefert P."/>
            <person name="Spanu P.D."/>
            <person name="Bruggmann R."/>
            <person name="Amselem J."/>
            <person name="Quesneville H."/>
            <person name="Ver Loren van Themaat E."/>
            <person name="Paape T."/>
            <person name="Shimizu K.K."/>
            <person name="Keller B."/>
        </authorList>
    </citation>
    <scope>NUCLEOTIDE SEQUENCE [LARGE SCALE GENOMIC DNA]</scope>
    <source>
        <strain evidence="3">96224</strain>
    </source>
</reference>